<dbReference type="PANTHER" id="PTHR30185">
    <property type="entry name" value="CRYPTIC BETA-GLUCOSIDE BGL OPERON ANTITERMINATOR"/>
    <property type="match status" value="1"/>
</dbReference>
<dbReference type="Proteomes" id="UP000464658">
    <property type="component" value="Chromosome"/>
</dbReference>
<evidence type="ECO:0000313" key="5">
    <source>
        <dbReference type="EMBL" id="BBP86792.1"/>
    </source>
</evidence>
<evidence type="ECO:0000259" key="4">
    <source>
        <dbReference type="Pfam" id="PF00874"/>
    </source>
</evidence>
<dbReference type="EMBL" id="AP021906">
    <property type="protein sequence ID" value="BBP86792.1"/>
    <property type="molecule type" value="Genomic_DNA"/>
</dbReference>
<organism evidence="5 6">
    <name type="scientific">Bacillus safensis</name>
    <dbReference type="NCBI Taxonomy" id="561879"/>
    <lineage>
        <taxon>Bacteria</taxon>
        <taxon>Bacillati</taxon>
        <taxon>Bacillota</taxon>
        <taxon>Bacilli</taxon>
        <taxon>Bacillales</taxon>
        <taxon>Bacillaceae</taxon>
        <taxon>Bacillus</taxon>
    </lineage>
</organism>
<accession>A0A5S9M244</accession>
<dbReference type="Pfam" id="PF00874">
    <property type="entry name" value="PRD"/>
    <property type="match status" value="2"/>
</dbReference>
<dbReference type="AlphaFoldDB" id="A0A5S9M244"/>
<keyword evidence="2" id="KW-0805">Transcription regulation</keyword>
<feature type="domain" description="PRD" evidence="4">
    <location>
        <begin position="3"/>
        <end position="34"/>
    </location>
</feature>
<reference evidence="5 6" key="1">
    <citation type="submission" date="2019-12" db="EMBL/GenBank/DDBJ databases">
        <title>Full genome sequence of a Bacillus safensis strain isolated from commercially available natto in Indonesia.</title>
        <authorList>
            <person name="Yoshida M."/>
            <person name="Uomi M."/>
            <person name="Waturangi D."/>
            <person name="Ekaputri J.J."/>
            <person name="Setiamarga D.H.E."/>
        </authorList>
    </citation>
    <scope>NUCLEOTIDE SEQUENCE [LARGE SCALE GENOMIC DNA]</scope>
    <source>
        <strain evidence="5 6">IDN1</strain>
    </source>
</reference>
<evidence type="ECO:0000256" key="1">
    <source>
        <dbReference type="ARBA" id="ARBA00022737"/>
    </source>
</evidence>
<keyword evidence="1" id="KW-0677">Repeat</keyword>
<dbReference type="PANTHER" id="PTHR30185:SF18">
    <property type="entry name" value="TRANSCRIPTIONAL REGULATOR MTLR"/>
    <property type="match status" value="1"/>
</dbReference>
<evidence type="ECO:0000256" key="2">
    <source>
        <dbReference type="ARBA" id="ARBA00023015"/>
    </source>
</evidence>
<dbReference type="InterPro" id="IPR050661">
    <property type="entry name" value="BglG_antiterminators"/>
</dbReference>
<sequence>MMRIAQKIIQQVSDTFYVTLSEDETDYLVMHLLANQTWKEAAQHQTTVEVQQAVTVFLQHIEKTSGHRFADDSILQQDLMLHMKPLLNRIQYGVSLQKIRFCMRSKCPIHTRLIWLSAG</sequence>
<dbReference type="SUPFAM" id="SSF63520">
    <property type="entry name" value="PTS-regulatory domain, PRD"/>
    <property type="match status" value="2"/>
</dbReference>
<evidence type="ECO:0000256" key="3">
    <source>
        <dbReference type="ARBA" id="ARBA00023163"/>
    </source>
</evidence>
<evidence type="ECO:0000313" key="6">
    <source>
        <dbReference type="Proteomes" id="UP000464658"/>
    </source>
</evidence>
<protein>
    <recommendedName>
        <fullName evidence="4">PRD domain-containing protein</fullName>
    </recommendedName>
</protein>
<dbReference type="Gene3D" id="1.10.1790.10">
    <property type="entry name" value="PRD domain"/>
    <property type="match status" value="2"/>
</dbReference>
<proteinExistence type="predicted"/>
<gene>
    <name evidence="5" type="ORF">BsIDN1_04100</name>
</gene>
<keyword evidence="3" id="KW-0804">Transcription</keyword>
<feature type="domain" description="PRD" evidence="4">
    <location>
        <begin position="57"/>
        <end position="96"/>
    </location>
</feature>
<dbReference type="InterPro" id="IPR036634">
    <property type="entry name" value="PRD_sf"/>
</dbReference>
<name>A0A5S9M244_BACIA</name>
<dbReference type="GO" id="GO:0006355">
    <property type="term" value="P:regulation of DNA-templated transcription"/>
    <property type="evidence" value="ECO:0007669"/>
    <property type="project" value="InterPro"/>
</dbReference>
<dbReference type="InterPro" id="IPR011608">
    <property type="entry name" value="PRD"/>
</dbReference>